<dbReference type="RefSeq" id="WP_054726107.1">
    <property type="nucleotide sequence ID" value="NZ_CP012898.1"/>
</dbReference>
<proteinExistence type="predicted"/>
<name>A0A0P0DAA4_9FLAO</name>
<dbReference type="AlphaFoldDB" id="A0A0P0DAA4"/>
<dbReference type="PATRIC" id="fig|1736674.3.peg.1273"/>
<reference evidence="2 3" key="1">
    <citation type="submission" date="2015-10" db="EMBL/GenBank/DDBJ databases">
        <authorList>
            <person name="Gilbert D.G."/>
        </authorList>
    </citation>
    <scope>NUCLEOTIDE SEQUENCE [LARGE SCALE GENOMIC DNA]</scope>
    <source>
        <strain evidence="3">HZ-22</strain>
    </source>
</reference>
<gene>
    <name evidence="2" type="ORF">APS56_06235</name>
</gene>
<dbReference type="EMBL" id="CP012898">
    <property type="protein sequence ID" value="ALJ04748.1"/>
    <property type="molecule type" value="Genomic_DNA"/>
</dbReference>
<dbReference type="STRING" id="1736674.APS56_06235"/>
<evidence type="ECO:0000313" key="3">
    <source>
        <dbReference type="Proteomes" id="UP000057981"/>
    </source>
</evidence>
<dbReference type="OrthoDB" id="9813840at2"/>
<dbReference type="InterPro" id="IPR005046">
    <property type="entry name" value="DUF285"/>
</dbReference>
<organism evidence="2 3">
    <name type="scientific">Pseudalgibacter alginicilyticus</name>
    <dbReference type="NCBI Taxonomy" id="1736674"/>
    <lineage>
        <taxon>Bacteria</taxon>
        <taxon>Pseudomonadati</taxon>
        <taxon>Bacteroidota</taxon>
        <taxon>Flavobacteriia</taxon>
        <taxon>Flavobacteriales</taxon>
        <taxon>Flavobacteriaceae</taxon>
        <taxon>Pseudalgibacter</taxon>
    </lineage>
</organism>
<evidence type="ECO:0000259" key="1">
    <source>
        <dbReference type="PROSITE" id="PS50093"/>
    </source>
</evidence>
<dbReference type="Pfam" id="PF03382">
    <property type="entry name" value="DUF285"/>
    <property type="match status" value="2"/>
</dbReference>
<dbReference type="Proteomes" id="UP000057981">
    <property type="component" value="Chromosome"/>
</dbReference>
<dbReference type="KEGG" id="ahz:APS56_06235"/>
<sequence length="507" mass="57324">MKNFYRILSALFLGVICLYSCNVDNTNFEINKNDIFIDSLIIESAKNTFLEEDIKASVINFSRTVSATLPSEATGKEIILSVYLQEGISSSLGSEDAIETGESSFSIYGFGLEEEFQVNLNVLQPFESDKEFVTVWRVNANESITLPLIENGTYNFKVFWGDGESSIVAGYDLESASHTYSEAGDYTVTIWGQLEGINFYSNKTSAENILDITDWGEVKLGNDEAYFRGCSNLQITADNAPDLSETTTFRAMFRECTSFNSNINHWDVSGIVNMQDLFYKASNYNQPLNNWDVSNVITFETIFTNSAFNQDISNWDVSSATTLKNMFRDCPFNQPIGDWDVSNVTSFQSTFRGNDNFSQDLSGWGDKLGKVVTMREMFRESDYNGDLSAWDMSQVVSMWDMFKDSGFNNPSITNWDLSNMDNLETMFGGENCAFNQDISGWNVSNVVNMQNLFQFNVAFNQDLSSWDVSNVKCNLNFDQGATQWEEQNKPPFLVNSNDNNEFCNRSN</sequence>
<dbReference type="InterPro" id="IPR000601">
    <property type="entry name" value="PKD_dom"/>
</dbReference>
<dbReference type="PROSITE" id="PS50093">
    <property type="entry name" value="PKD"/>
    <property type="match status" value="1"/>
</dbReference>
<accession>A0A0P0DAA4</accession>
<feature type="domain" description="PKD" evidence="1">
    <location>
        <begin position="161"/>
        <end position="190"/>
    </location>
</feature>
<keyword evidence="3" id="KW-1185">Reference proteome</keyword>
<protein>
    <recommendedName>
        <fullName evidence="1">PKD domain-containing protein</fullName>
    </recommendedName>
</protein>
<evidence type="ECO:0000313" key="2">
    <source>
        <dbReference type="EMBL" id="ALJ04748.1"/>
    </source>
</evidence>